<proteinExistence type="predicted"/>
<evidence type="ECO:0000313" key="2">
    <source>
        <dbReference type="Proteomes" id="UP000184782"/>
    </source>
</evidence>
<reference evidence="2" key="1">
    <citation type="submission" date="2016-12" db="EMBL/GenBank/DDBJ databases">
        <authorList>
            <person name="Varghese N."/>
            <person name="Submissions S."/>
        </authorList>
    </citation>
    <scope>NUCLEOTIDE SEQUENCE [LARGE SCALE GENOMIC DNA]</scope>
    <source>
        <strain evidence="2">DSM 16779</strain>
    </source>
</reference>
<dbReference type="STRING" id="59733.SAMN05421769_2511"/>
<dbReference type="Proteomes" id="UP000184782">
    <property type="component" value="Unassembled WGS sequence"/>
</dbReference>
<dbReference type="AlphaFoldDB" id="A0A1N6HGU4"/>
<organism evidence="1 2">
    <name type="scientific">Chryseobacterium scophthalmum</name>
    <dbReference type="NCBI Taxonomy" id="59733"/>
    <lineage>
        <taxon>Bacteria</taxon>
        <taxon>Pseudomonadati</taxon>
        <taxon>Bacteroidota</taxon>
        <taxon>Flavobacteriia</taxon>
        <taxon>Flavobacteriales</taxon>
        <taxon>Weeksellaceae</taxon>
        <taxon>Chryseobacterium group</taxon>
        <taxon>Chryseobacterium</taxon>
    </lineage>
</organism>
<gene>
    <name evidence="1" type="ORF">SAMN05421769_2511</name>
</gene>
<accession>A0A1N6HGU4</accession>
<sequence length="413" mass="48175">MKPEFFQKTVQLNPEKSTGKLRVSKLCELIDSHPYRDEIYSSFKISEIQDEIICIDYIDLVYERVKYYNENYNRSFIYAQVKDIDVYDDEQIIEGEINTDIIFNFEEYVEIDEVKNNLRTIAIYDAKNTFLDSYEMTKYANNLFKIREGALARQNIQYFKEKAKTNSKVNKHKSYRLVEYNSQFYLRGITSINKYFEYGVDFTFVVSMLILHQNMKYKDGVEYTIRSAALNESKLDIIVSEKFLKDAGAFGSISTAVKISTNDLGQGSLSFSNILSVGRIEKGFFIYRRKSEVEKNKEIIPHTTKPENVFSTFNNMEGVLNTSDEFIQELNEIKSIKTPDELRVKILAKIKNPRSALKGITKLSDIFKRKIDNEISSFAKLIEMCENAEDLEIEYDLKDKLRYIISDIMLYGG</sequence>
<keyword evidence="2" id="KW-1185">Reference proteome</keyword>
<dbReference type="EMBL" id="FSRQ01000002">
    <property type="protein sequence ID" value="SIO19078.1"/>
    <property type="molecule type" value="Genomic_DNA"/>
</dbReference>
<name>A0A1N6HGU4_9FLAO</name>
<protein>
    <submittedName>
        <fullName evidence="1">Uncharacterized protein</fullName>
    </submittedName>
</protein>
<dbReference type="OrthoDB" id="773377at2"/>
<dbReference type="RefSeq" id="WP_074230643.1">
    <property type="nucleotide sequence ID" value="NZ_FSRQ01000002.1"/>
</dbReference>
<evidence type="ECO:0000313" key="1">
    <source>
        <dbReference type="EMBL" id="SIO19078.1"/>
    </source>
</evidence>